<comment type="caution">
    <text evidence="1">The sequence shown here is derived from an EMBL/GenBank/DDBJ whole genome shotgun (WGS) entry which is preliminary data.</text>
</comment>
<name>A0AB34JKF0_PRYPA</name>
<proteinExistence type="predicted"/>
<dbReference type="EMBL" id="JBGBPQ010000007">
    <property type="protein sequence ID" value="KAL1521387.1"/>
    <property type="molecule type" value="Genomic_DNA"/>
</dbReference>
<organism evidence="1 2">
    <name type="scientific">Prymnesium parvum</name>
    <name type="common">Toxic golden alga</name>
    <dbReference type="NCBI Taxonomy" id="97485"/>
    <lineage>
        <taxon>Eukaryota</taxon>
        <taxon>Haptista</taxon>
        <taxon>Haptophyta</taxon>
        <taxon>Prymnesiophyceae</taxon>
        <taxon>Prymnesiales</taxon>
        <taxon>Prymnesiaceae</taxon>
        <taxon>Prymnesium</taxon>
    </lineage>
</organism>
<dbReference type="SUPFAM" id="SSF81383">
    <property type="entry name" value="F-box domain"/>
    <property type="match status" value="1"/>
</dbReference>
<accession>A0AB34JKF0</accession>
<protein>
    <recommendedName>
        <fullName evidence="3">F-box domain-containing protein</fullName>
    </recommendedName>
</protein>
<reference evidence="1 2" key="1">
    <citation type="journal article" date="2024" name="Science">
        <title>Giant polyketide synthase enzymes in the biosynthesis of giant marine polyether toxins.</title>
        <authorList>
            <person name="Fallon T.R."/>
            <person name="Shende V.V."/>
            <person name="Wierzbicki I.H."/>
            <person name="Pendleton A.L."/>
            <person name="Watervoot N.F."/>
            <person name="Auber R.P."/>
            <person name="Gonzalez D.J."/>
            <person name="Wisecaver J.H."/>
            <person name="Moore B.S."/>
        </authorList>
    </citation>
    <scope>NUCLEOTIDE SEQUENCE [LARGE SCALE GENOMIC DNA]</scope>
    <source>
        <strain evidence="1 2">12B1</strain>
    </source>
</reference>
<evidence type="ECO:0000313" key="2">
    <source>
        <dbReference type="Proteomes" id="UP001515480"/>
    </source>
</evidence>
<evidence type="ECO:0008006" key="3">
    <source>
        <dbReference type="Google" id="ProtNLM"/>
    </source>
</evidence>
<sequence>MPPPAANDTASPPANALHRLSDDDLSSILCACTARTLCTLQEVSTALRAAASAEPVWRRLLARECGLPLAEPLPCEARQLYRHFLSPPASLPALGFLTDGGLDNTISFANAGHDEGNAHARLVEQLHIAPPRDATAAPLPRPAVIQLDQGASFWVRKAFEPTDWEVYCSEEKMTNIVLAAAMLPPSAVHVDVEQERRAFLIDHLDFAARQVWGLDDGGTMDLRALHTETLEQALLSTWMLDDGVEILLFDVHPDHREEHEERLRSMVQEIQSPTRNQLTVLSLPVVTNTGERRLLLLDAKVAPTAKELSRCNAEELLAAVMPPASLVVATSVIIRRAMSCSCPVQSGVVFGSRKPLTCGDLWGETAAVFKDVTTLEQVLELQCAATAAVERRGNGCFVEIPRKPSWELEDVFPILWFRFDEIPMGSFGSTEMGSLQCNLRQRRSLRYLMVLLIDSENRMQAMGDDHSDTNIDIEFCGVHGWHV</sequence>
<evidence type="ECO:0000313" key="1">
    <source>
        <dbReference type="EMBL" id="KAL1521387.1"/>
    </source>
</evidence>
<gene>
    <name evidence="1" type="ORF">AB1Y20_021053</name>
</gene>
<dbReference type="InterPro" id="IPR036047">
    <property type="entry name" value="F-box-like_dom_sf"/>
</dbReference>
<dbReference type="AlphaFoldDB" id="A0AB34JKF0"/>
<keyword evidence="2" id="KW-1185">Reference proteome</keyword>
<dbReference type="Proteomes" id="UP001515480">
    <property type="component" value="Unassembled WGS sequence"/>
</dbReference>